<dbReference type="AlphaFoldDB" id="A0A511XLC7"/>
<evidence type="ECO:0000313" key="1">
    <source>
        <dbReference type="EMBL" id="GEN63751.1"/>
    </source>
</evidence>
<accession>A0A511XLC7</accession>
<keyword evidence="2" id="KW-1185">Reference proteome</keyword>
<name>A0A511XLC7_9PROT</name>
<evidence type="ECO:0000313" key="2">
    <source>
        <dbReference type="Proteomes" id="UP000321746"/>
    </source>
</evidence>
<dbReference type="EMBL" id="BJYG01000025">
    <property type="protein sequence ID" value="GEN63751.1"/>
    <property type="molecule type" value="Genomic_DNA"/>
</dbReference>
<reference evidence="1 2" key="1">
    <citation type="submission" date="2019-07" db="EMBL/GenBank/DDBJ databases">
        <title>Whole genome shotgun sequence of Acetobacter oeni NBRC 105207.</title>
        <authorList>
            <person name="Hosoyama A."/>
            <person name="Uohara A."/>
            <person name="Ohji S."/>
            <person name="Ichikawa N."/>
        </authorList>
    </citation>
    <scope>NUCLEOTIDE SEQUENCE [LARGE SCALE GENOMIC DNA]</scope>
    <source>
        <strain evidence="1 2">NBRC 105207</strain>
    </source>
</reference>
<proteinExistence type="predicted"/>
<comment type="caution">
    <text evidence="1">The sequence shown here is derived from an EMBL/GenBank/DDBJ whole genome shotgun (WGS) entry which is preliminary data.</text>
</comment>
<sequence>MTGEEEPVAVRIAPMLPEDVPLVFPLLQLYDPELTRRAWSRRGMRLARTGFPEKNGVILARYAEWPGPCGAAFYQVKGANMRGKRFLSVEILAAAMPGLEWPVMRALARASVRLGDNFGCDETRCHIATDSPALISRFSEDGFTDSVILLHKNLTSRELAKN</sequence>
<protein>
    <recommendedName>
        <fullName evidence="3">N-acetyltransferase domain-containing protein</fullName>
    </recommendedName>
</protein>
<organism evidence="1 2">
    <name type="scientific">Acetobacter oeni</name>
    <dbReference type="NCBI Taxonomy" id="304077"/>
    <lineage>
        <taxon>Bacteria</taxon>
        <taxon>Pseudomonadati</taxon>
        <taxon>Pseudomonadota</taxon>
        <taxon>Alphaproteobacteria</taxon>
        <taxon>Acetobacterales</taxon>
        <taxon>Acetobacteraceae</taxon>
        <taxon>Acetobacter</taxon>
    </lineage>
</organism>
<gene>
    <name evidence="1" type="ORF">AOE01nite_19750</name>
</gene>
<dbReference type="Proteomes" id="UP000321746">
    <property type="component" value="Unassembled WGS sequence"/>
</dbReference>
<dbReference type="RefSeq" id="WP_146888864.1">
    <property type="nucleotide sequence ID" value="NZ_BJYG01000025.1"/>
</dbReference>
<evidence type="ECO:0008006" key="3">
    <source>
        <dbReference type="Google" id="ProtNLM"/>
    </source>
</evidence>